<dbReference type="InterPro" id="IPR002842">
    <property type="entry name" value="ATPase_V1_Esu"/>
</dbReference>
<dbReference type="RefSeq" id="XP_011399891.1">
    <property type="nucleotide sequence ID" value="XM_011401589.1"/>
</dbReference>
<dbReference type="PANTHER" id="PTHR45715">
    <property type="entry name" value="ATPASE H+-TRANSPORTING V1 SUBUNIT E1A-RELATED"/>
    <property type="match status" value="1"/>
</dbReference>
<dbReference type="GO" id="GO:0033178">
    <property type="term" value="C:proton-transporting two-sector ATPase complex, catalytic domain"/>
    <property type="evidence" value="ECO:0007669"/>
    <property type="project" value="InterPro"/>
</dbReference>
<comment type="similarity">
    <text evidence="1">Belongs to the V-ATPase E subunit family.</text>
</comment>
<name>A0A087SMI1_AUXPR</name>
<gene>
    <name evidence="4" type="ORF">F751_2021</name>
</gene>
<dbReference type="OrthoDB" id="10263003at2759"/>
<dbReference type="AlphaFoldDB" id="A0A087SMI1"/>
<evidence type="ECO:0000313" key="5">
    <source>
        <dbReference type="Proteomes" id="UP000028924"/>
    </source>
</evidence>
<evidence type="ECO:0000256" key="1">
    <source>
        <dbReference type="ARBA" id="ARBA00005901"/>
    </source>
</evidence>
<evidence type="ECO:0000256" key="3">
    <source>
        <dbReference type="ARBA" id="ARBA00023065"/>
    </source>
</evidence>
<dbReference type="InterPro" id="IPR038495">
    <property type="entry name" value="ATPase_E_C"/>
</dbReference>
<evidence type="ECO:0000313" key="4">
    <source>
        <dbReference type="EMBL" id="KFM26935.1"/>
    </source>
</evidence>
<dbReference type="Gene3D" id="3.30.2320.30">
    <property type="entry name" value="ATP synthase, E subunit, C-terminal"/>
    <property type="match status" value="1"/>
</dbReference>
<dbReference type="Pfam" id="PF01991">
    <property type="entry name" value="vATP-synt_E"/>
    <property type="match status" value="1"/>
</dbReference>
<keyword evidence="3" id="KW-0406">Ion transport</keyword>
<accession>A0A087SMI1</accession>
<dbReference type="GO" id="GO:0046961">
    <property type="term" value="F:proton-transporting ATPase activity, rotational mechanism"/>
    <property type="evidence" value="ECO:0007669"/>
    <property type="project" value="InterPro"/>
</dbReference>
<dbReference type="KEGG" id="apro:F751_2021"/>
<dbReference type="SUPFAM" id="SSF160527">
    <property type="entry name" value="V-type ATPase subunit E-like"/>
    <property type="match status" value="1"/>
</dbReference>
<keyword evidence="5" id="KW-1185">Reference proteome</keyword>
<dbReference type="Proteomes" id="UP000028924">
    <property type="component" value="Unassembled WGS sequence"/>
</dbReference>
<dbReference type="Gene3D" id="6.10.250.1620">
    <property type="match status" value="1"/>
</dbReference>
<reference evidence="4 5" key="1">
    <citation type="journal article" date="2014" name="BMC Genomics">
        <title>Oil accumulation mechanisms of the oleaginous microalga Chlorella protothecoides revealed through its genome, transcriptomes, and proteomes.</title>
        <authorList>
            <person name="Gao C."/>
            <person name="Wang Y."/>
            <person name="Shen Y."/>
            <person name="Yan D."/>
            <person name="He X."/>
            <person name="Dai J."/>
            <person name="Wu Q."/>
        </authorList>
    </citation>
    <scope>NUCLEOTIDE SEQUENCE [LARGE SCALE GENOMIC DNA]</scope>
    <source>
        <strain evidence="4 5">0710</strain>
    </source>
</reference>
<sequence length="230" mass="25918">MNDTEVTKTIEQMVRFIRQEAEEKASEIAVATEEEFNISKLQFVEAEKQRIKSEFERREGAIEVKKKVERSKQLNESRLKVLQAREDAVQTLLTEAHSRLAKLAKDKAKYKALLTELLIQGFEKLREPELLVRVRQVDESLVKEVLESAAERYAEKVGVPKPDVSIDTKHYLAPPPDGTKDNEGDSCSGGVVVTTADSSIVCSNTLDERLEIVYSQNLPSIRTVLFGEAN</sequence>
<proteinExistence type="inferred from homology"/>
<protein>
    <submittedName>
        <fullName evidence="4">V-type proton ATPase subunit E</fullName>
    </submittedName>
</protein>
<dbReference type="eggNOG" id="KOG1664">
    <property type="taxonomic scope" value="Eukaryota"/>
</dbReference>
<evidence type="ECO:0000256" key="2">
    <source>
        <dbReference type="ARBA" id="ARBA00022448"/>
    </source>
</evidence>
<dbReference type="STRING" id="3075.A0A087SMI1"/>
<organism evidence="4 5">
    <name type="scientific">Auxenochlorella protothecoides</name>
    <name type="common">Green microalga</name>
    <name type="synonym">Chlorella protothecoides</name>
    <dbReference type="NCBI Taxonomy" id="3075"/>
    <lineage>
        <taxon>Eukaryota</taxon>
        <taxon>Viridiplantae</taxon>
        <taxon>Chlorophyta</taxon>
        <taxon>core chlorophytes</taxon>
        <taxon>Trebouxiophyceae</taxon>
        <taxon>Chlorellales</taxon>
        <taxon>Chlorellaceae</taxon>
        <taxon>Auxenochlorella</taxon>
    </lineage>
</organism>
<dbReference type="GeneID" id="23613412"/>
<keyword evidence="2" id="KW-0813">Transport</keyword>
<dbReference type="EMBL" id="KL662138">
    <property type="protein sequence ID" value="KFM26935.1"/>
    <property type="molecule type" value="Genomic_DNA"/>
</dbReference>
<dbReference type="HAMAP" id="MF_00311">
    <property type="entry name" value="ATP_synth_E_arch"/>
    <property type="match status" value="1"/>
</dbReference>